<dbReference type="Proteomes" id="UP000887561">
    <property type="component" value="Unplaced"/>
</dbReference>
<evidence type="ECO:0000313" key="1">
    <source>
        <dbReference type="Proteomes" id="UP000887561"/>
    </source>
</evidence>
<dbReference type="WBParaSite" id="scaffold12188_cov426.g16130">
    <property type="protein sequence ID" value="scaffold12188_cov426.g16130"/>
    <property type="gene ID" value="scaffold12188_cov426.g16130"/>
</dbReference>
<reference evidence="2" key="1">
    <citation type="submission" date="2022-11" db="UniProtKB">
        <authorList>
            <consortium name="WormBaseParasite"/>
        </authorList>
    </citation>
    <scope>IDENTIFICATION</scope>
</reference>
<name>A0A915LHA6_MELJA</name>
<proteinExistence type="predicted"/>
<evidence type="ECO:0000313" key="2">
    <source>
        <dbReference type="WBParaSite" id="scaffold12188_cov426.g16130"/>
    </source>
</evidence>
<organism evidence="1 2">
    <name type="scientific">Meloidogyne javanica</name>
    <name type="common">Root-knot nematode worm</name>
    <dbReference type="NCBI Taxonomy" id="6303"/>
    <lineage>
        <taxon>Eukaryota</taxon>
        <taxon>Metazoa</taxon>
        <taxon>Ecdysozoa</taxon>
        <taxon>Nematoda</taxon>
        <taxon>Chromadorea</taxon>
        <taxon>Rhabditida</taxon>
        <taxon>Tylenchina</taxon>
        <taxon>Tylenchomorpha</taxon>
        <taxon>Tylenchoidea</taxon>
        <taxon>Meloidogynidae</taxon>
        <taxon>Meloidogyninae</taxon>
        <taxon>Meloidogyne</taxon>
        <taxon>Meloidogyne incognita group</taxon>
    </lineage>
</organism>
<accession>A0A915LHA6</accession>
<sequence>FNDYIDYEIMGFEIMGCRKHIEQHYLLIIEECVTESNWTINEYLQAMDAIPNIAATNARAH</sequence>
<dbReference type="AlphaFoldDB" id="A0A915LHA6"/>
<protein>
    <submittedName>
        <fullName evidence="2">Uncharacterized protein</fullName>
    </submittedName>
</protein>
<keyword evidence="1" id="KW-1185">Reference proteome</keyword>